<sequence length="245" mass="27322">MVKFVLTLLFLHLWLAHAGWGYSGKGWSQRSYGSNSNGGRWQNWSDGSQRPPFQPQTARIEEEQKGQEAATQQIHVIIIQFFFTISQEPPYSRKDLPQSSAMGSRLQAELEALRKEKADRDAQAQKEALLAEVRAIAAEGVRSAPLKAGSTQHMPDGSVALGDTKDQLTPPDRMAVFHTLDGYEKVKKTMTWLELEETLASEEESVLKELYRKVCRRGGAPRSKPAMAHKLVQGLKNAIAEFSTA</sequence>
<dbReference type="EMBL" id="CAMXCT030006235">
    <property type="protein sequence ID" value="CAL4801543.1"/>
    <property type="molecule type" value="Genomic_DNA"/>
</dbReference>
<organism evidence="3">
    <name type="scientific">Cladocopium goreaui</name>
    <dbReference type="NCBI Taxonomy" id="2562237"/>
    <lineage>
        <taxon>Eukaryota</taxon>
        <taxon>Sar</taxon>
        <taxon>Alveolata</taxon>
        <taxon>Dinophyceae</taxon>
        <taxon>Suessiales</taxon>
        <taxon>Symbiodiniaceae</taxon>
        <taxon>Cladocopium</taxon>
    </lineage>
</organism>
<keyword evidence="5" id="KW-0548">Nucleotidyltransferase</keyword>
<dbReference type="EMBL" id="CAMXCT020006235">
    <property type="protein sequence ID" value="CAL1167606.1"/>
    <property type="molecule type" value="Genomic_DNA"/>
</dbReference>
<evidence type="ECO:0000313" key="4">
    <source>
        <dbReference type="EMBL" id="CAL1167606.1"/>
    </source>
</evidence>
<keyword evidence="5" id="KW-0695">RNA-directed DNA polymerase</keyword>
<protein>
    <submittedName>
        <fullName evidence="5">Reverse transcriptase domain-containing protein</fullName>
    </submittedName>
</protein>
<accession>A0A9P1GHJ1</accession>
<gene>
    <name evidence="3" type="ORF">C1SCF055_LOCUS39146</name>
</gene>
<dbReference type="EMBL" id="CAMXCT010006235">
    <property type="protein sequence ID" value="CAI4014231.1"/>
    <property type="molecule type" value="Genomic_DNA"/>
</dbReference>
<proteinExistence type="predicted"/>
<evidence type="ECO:0000313" key="5">
    <source>
        <dbReference type="EMBL" id="CAL4801543.1"/>
    </source>
</evidence>
<dbReference type="GO" id="GO:0003964">
    <property type="term" value="F:RNA-directed DNA polymerase activity"/>
    <property type="evidence" value="ECO:0007669"/>
    <property type="project" value="UniProtKB-KW"/>
</dbReference>
<evidence type="ECO:0000256" key="1">
    <source>
        <dbReference type="SAM" id="MobiDB-lite"/>
    </source>
</evidence>
<feature type="compositionally biased region" description="Polar residues" evidence="1">
    <location>
        <begin position="38"/>
        <end position="48"/>
    </location>
</feature>
<comment type="caution">
    <text evidence="3">The sequence shown here is derived from an EMBL/GenBank/DDBJ whole genome shotgun (WGS) entry which is preliminary data.</text>
</comment>
<reference evidence="3" key="1">
    <citation type="submission" date="2022-10" db="EMBL/GenBank/DDBJ databases">
        <authorList>
            <person name="Chen Y."/>
            <person name="Dougan E. K."/>
            <person name="Chan C."/>
            <person name="Rhodes N."/>
            <person name="Thang M."/>
        </authorList>
    </citation>
    <scope>NUCLEOTIDE SEQUENCE</scope>
</reference>
<reference evidence="4" key="2">
    <citation type="submission" date="2024-04" db="EMBL/GenBank/DDBJ databases">
        <authorList>
            <person name="Chen Y."/>
            <person name="Shah S."/>
            <person name="Dougan E. K."/>
            <person name="Thang M."/>
            <person name="Chan C."/>
        </authorList>
    </citation>
    <scope>NUCLEOTIDE SEQUENCE [LARGE SCALE GENOMIC DNA]</scope>
</reference>
<feature type="chain" id="PRO_5043272792" evidence="2">
    <location>
        <begin position="19"/>
        <end position="245"/>
    </location>
</feature>
<dbReference type="Proteomes" id="UP001152797">
    <property type="component" value="Unassembled WGS sequence"/>
</dbReference>
<keyword evidence="5" id="KW-0808">Transferase</keyword>
<keyword evidence="2" id="KW-0732">Signal</keyword>
<dbReference type="OrthoDB" id="10614821at2759"/>
<evidence type="ECO:0000313" key="6">
    <source>
        <dbReference type="Proteomes" id="UP001152797"/>
    </source>
</evidence>
<feature type="region of interest" description="Disordered" evidence="1">
    <location>
        <begin position="38"/>
        <end position="66"/>
    </location>
</feature>
<dbReference type="AlphaFoldDB" id="A0A9P1GHJ1"/>
<name>A0A9P1GHJ1_9DINO</name>
<keyword evidence="6" id="KW-1185">Reference proteome</keyword>
<evidence type="ECO:0000256" key="2">
    <source>
        <dbReference type="SAM" id="SignalP"/>
    </source>
</evidence>
<evidence type="ECO:0000313" key="3">
    <source>
        <dbReference type="EMBL" id="CAI4014231.1"/>
    </source>
</evidence>
<feature type="signal peptide" evidence="2">
    <location>
        <begin position="1"/>
        <end position="18"/>
    </location>
</feature>